<keyword evidence="1" id="KW-0812">Transmembrane</keyword>
<accession>A0A9Q7SA72</accession>
<proteinExistence type="predicted"/>
<dbReference type="AlphaFoldDB" id="A0A9Q7SA72"/>
<keyword evidence="1" id="KW-0472">Membrane</keyword>
<gene>
    <name evidence="2" type="ORF">SAMEA2275694_00231</name>
</gene>
<dbReference type="Proteomes" id="UP000185183">
    <property type="component" value="Unassembled WGS sequence"/>
</dbReference>
<protein>
    <submittedName>
        <fullName evidence="2">Uncharacterized protein</fullName>
    </submittedName>
</protein>
<sequence length="293" mass="32917">MDPATVRLMQRARSFETTTERAVRDHLHPQVRGLVPEGQRATTLLRLWAQPEVQVRPHHSAKTADGISRARPRAWRLMWISLAAMLMAQAVGLDAHNDVEAGIAVLLLFFLAATFGACVFRIMSIPNEVRNAWPSLAHTAWELAEPLECEGTEQWNEILTRTAEYIELREQVFEFRSIFWFQDEPSPEAEQVRFHLRCAALSMRQGYAASLAARTAEEGGDGALAVVPKLRADLAWSDFEQHMHQADEAMEALRPLALAATVQEQMSPLRLPAPELASSRRAITRAKRIRPAA</sequence>
<evidence type="ECO:0000313" key="2">
    <source>
        <dbReference type="EMBL" id="SHW81793.1"/>
    </source>
</evidence>
<name>A0A9Q7SA72_9MYCO</name>
<evidence type="ECO:0000313" key="3">
    <source>
        <dbReference type="Proteomes" id="UP000185183"/>
    </source>
</evidence>
<keyword evidence="1" id="KW-1133">Transmembrane helix</keyword>
<organism evidence="2 3">
    <name type="scientific">Mycobacteroides abscessus subsp. bolletii</name>
    <dbReference type="NCBI Taxonomy" id="319705"/>
    <lineage>
        <taxon>Bacteria</taxon>
        <taxon>Bacillati</taxon>
        <taxon>Actinomycetota</taxon>
        <taxon>Actinomycetes</taxon>
        <taxon>Mycobacteriales</taxon>
        <taxon>Mycobacteriaceae</taxon>
        <taxon>Mycobacteroides</taxon>
        <taxon>Mycobacteroides abscessus</taxon>
    </lineage>
</organism>
<comment type="caution">
    <text evidence="2">The sequence shown here is derived from an EMBL/GenBank/DDBJ whole genome shotgun (WGS) entry which is preliminary data.</text>
</comment>
<dbReference type="EMBL" id="FSFA01000001">
    <property type="protein sequence ID" value="SHW81793.1"/>
    <property type="molecule type" value="Genomic_DNA"/>
</dbReference>
<feature type="transmembrane region" description="Helical" evidence="1">
    <location>
        <begin position="77"/>
        <end position="95"/>
    </location>
</feature>
<reference evidence="2 3" key="1">
    <citation type="submission" date="2016-11" db="EMBL/GenBank/DDBJ databases">
        <authorList>
            <consortium name="Pathogen Informatics"/>
        </authorList>
    </citation>
    <scope>NUCLEOTIDE SEQUENCE [LARGE SCALE GENOMIC DNA]</scope>
    <source>
        <strain evidence="2 3">968</strain>
    </source>
</reference>
<feature type="transmembrane region" description="Helical" evidence="1">
    <location>
        <begin position="101"/>
        <end position="120"/>
    </location>
</feature>
<evidence type="ECO:0000256" key="1">
    <source>
        <dbReference type="SAM" id="Phobius"/>
    </source>
</evidence>